<dbReference type="Proteomes" id="UP000198935">
    <property type="component" value="Unassembled WGS sequence"/>
</dbReference>
<reference evidence="10" key="1">
    <citation type="submission" date="2016-10" db="EMBL/GenBank/DDBJ databases">
        <authorList>
            <person name="Varghese N."/>
            <person name="Submissions S."/>
        </authorList>
    </citation>
    <scope>NUCLEOTIDE SEQUENCE [LARGE SCALE GENOMIC DNA]</scope>
    <source>
        <strain evidence="10">SP</strain>
    </source>
</reference>
<dbReference type="InterPro" id="IPR007197">
    <property type="entry name" value="rSAM"/>
</dbReference>
<dbReference type="SFLD" id="SFLDG01070">
    <property type="entry name" value="PLP-dependent"/>
    <property type="match status" value="1"/>
</dbReference>
<evidence type="ECO:0000256" key="5">
    <source>
        <dbReference type="ARBA" id="ARBA00022898"/>
    </source>
</evidence>
<dbReference type="InterPro" id="IPR003739">
    <property type="entry name" value="Lys_aminomutase/Glu_NH3_mut"/>
</dbReference>
<keyword evidence="7" id="KW-0411">Iron-sulfur</keyword>
<keyword evidence="2" id="KW-0004">4Fe-4S</keyword>
<name>A0A1H3PN61_9BACI</name>
<dbReference type="GO" id="GO:0046872">
    <property type="term" value="F:metal ion binding"/>
    <property type="evidence" value="ECO:0007669"/>
    <property type="project" value="UniProtKB-KW"/>
</dbReference>
<protein>
    <submittedName>
        <fullName evidence="9">KamA family protein</fullName>
    </submittedName>
</protein>
<evidence type="ECO:0000256" key="1">
    <source>
        <dbReference type="ARBA" id="ARBA00001933"/>
    </source>
</evidence>
<evidence type="ECO:0000313" key="10">
    <source>
        <dbReference type="Proteomes" id="UP000198935"/>
    </source>
</evidence>
<proteinExistence type="predicted"/>
<dbReference type="Pfam" id="PF04055">
    <property type="entry name" value="Radical_SAM"/>
    <property type="match status" value="1"/>
</dbReference>
<feature type="domain" description="Radical SAM core" evidence="8">
    <location>
        <begin position="85"/>
        <end position="315"/>
    </location>
</feature>
<dbReference type="GO" id="GO:0003824">
    <property type="term" value="F:catalytic activity"/>
    <property type="evidence" value="ECO:0007669"/>
    <property type="project" value="InterPro"/>
</dbReference>
<dbReference type="PROSITE" id="PS51918">
    <property type="entry name" value="RADICAL_SAM"/>
    <property type="match status" value="1"/>
</dbReference>
<keyword evidence="10" id="KW-1185">Reference proteome</keyword>
<evidence type="ECO:0000256" key="7">
    <source>
        <dbReference type="ARBA" id="ARBA00023014"/>
    </source>
</evidence>
<dbReference type="NCBIfam" id="TIGR00238">
    <property type="entry name" value="KamA family radical SAM protein"/>
    <property type="match status" value="1"/>
</dbReference>
<dbReference type="STRING" id="1503961.SAMN05421736_105124"/>
<dbReference type="EMBL" id="FNPI01000005">
    <property type="protein sequence ID" value="SDZ02458.1"/>
    <property type="molecule type" value="Genomic_DNA"/>
</dbReference>
<gene>
    <name evidence="9" type="ORF">SAMN05421736_105124</name>
</gene>
<organism evidence="9 10">
    <name type="scientific">Evansella caseinilytica</name>
    <dbReference type="NCBI Taxonomy" id="1503961"/>
    <lineage>
        <taxon>Bacteria</taxon>
        <taxon>Bacillati</taxon>
        <taxon>Bacillota</taxon>
        <taxon>Bacilli</taxon>
        <taxon>Bacillales</taxon>
        <taxon>Bacillaceae</taxon>
        <taxon>Evansella</taxon>
    </lineage>
</organism>
<sequence length="391" mass="44731">MAQPKYIMNIDKIAQIPEDERKKLKQITEKYVFRVNEYYLNLIDWNDPNDPIKQLVIPNEGELDEYGRWDASDEDTNYVVPGCQHKYDTTALLIVSEVCGAYCRYCFRKRLFRNDIKEAMADVQPGIDYIKTHPEINNVLLTGGDSLILATRKLRGILQQLREIPHVKIIRLGSKMPVFNPMRIYEDDELLELIKEYSTPERRIYVMAHINHPREITPEAKKGFEALHNAGAIVVNQTPVLKGINDNPDVLAELLDKLSWAGVTPYYFFINRPVAGNNAFVLTLEEAYNAVEKAKAKTSGLGKRVRLSMSHTSGKIEILAIDNGKAYLKYHQSRDGNYGKFLVLDCPKHAAWFDDLPGNEQYWEKPKKKLSGFIGANEKISSAEREPVKTN</sequence>
<comment type="cofactor">
    <cofactor evidence="1">
        <name>pyridoxal 5'-phosphate</name>
        <dbReference type="ChEBI" id="CHEBI:597326"/>
    </cofactor>
</comment>
<keyword evidence="4" id="KW-0479">Metal-binding</keyword>
<dbReference type="InterPro" id="IPR013785">
    <property type="entry name" value="Aldolase_TIM"/>
</dbReference>
<dbReference type="SUPFAM" id="SSF102114">
    <property type="entry name" value="Radical SAM enzymes"/>
    <property type="match status" value="1"/>
</dbReference>
<dbReference type="PANTHER" id="PTHR30538:SF0">
    <property type="entry name" value="L-LYSINE 2,3-AMINOMUTASE AQ_1632-RELATED"/>
    <property type="match status" value="1"/>
</dbReference>
<dbReference type="CDD" id="cd01335">
    <property type="entry name" value="Radical_SAM"/>
    <property type="match status" value="1"/>
</dbReference>
<dbReference type="OrthoDB" id="9768064at2"/>
<keyword evidence="6" id="KW-0408">Iron</keyword>
<evidence type="ECO:0000256" key="6">
    <source>
        <dbReference type="ARBA" id="ARBA00023004"/>
    </source>
</evidence>
<keyword evidence="3" id="KW-0949">S-adenosyl-L-methionine</keyword>
<evidence type="ECO:0000256" key="3">
    <source>
        <dbReference type="ARBA" id="ARBA00022691"/>
    </source>
</evidence>
<dbReference type="Gene3D" id="3.20.20.70">
    <property type="entry name" value="Aldolase class I"/>
    <property type="match status" value="1"/>
</dbReference>
<dbReference type="AlphaFoldDB" id="A0A1H3PN61"/>
<dbReference type="PANTHER" id="PTHR30538">
    <property type="entry name" value="LYSINE 2,3-AMINOMUTASE-RELATED"/>
    <property type="match status" value="1"/>
</dbReference>
<dbReference type="SFLD" id="SFLDS00029">
    <property type="entry name" value="Radical_SAM"/>
    <property type="match status" value="1"/>
</dbReference>
<evidence type="ECO:0000256" key="2">
    <source>
        <dbReference type="ARBA" id="ARBA00022485"/>
    </source>
</evidence>
<keyword evidence="5" id="KW-0663">Pyridoxal phosphate</keyword>
<evidence type="ECO:0000259" key="8">
    <source>
        <dbReference type="PROSITE" id="PS51918"/>
    </source>
</evidence>
<evidence type="ECO:0000256" key="4">
    <source>
        <dbReference type="ARBA" id="ARBA00022723"/>
    </source>
</evidence>
<accession>A0A1H3PN61</accession>
<dbReference type="InterPro" id="IPR058240">
    <property type="entry name" value="rSAM_sf"/>
</dbReference>
<dbReference type="GO" id="GO:0051539">
    <property type="term" value="F:4 iron, 4 sulfur cluster binding"/>
    <property type="evidence" value="ECO:0007669"/>
    <property type="project" value="UniProtKB-KW"/>
</dbReference>
<evidence type="ECO:0000313" key="9">
    <source>
        <dbReference type="EMBL" id="SDZ02458.1"/>
    </source>
</evidence>